<dbReference type="Pfam" id="PF02558">
    <property type="entry name" value="ApbA"/>
    <property type="match status" value="1"/>
</dbReference>
<keyword evidence="4" id="KW-0566">Pantothenate biosynthesis</keyword>
<dbReference type="Pfam" id="PF08546">
    <property type="entry name" value="ApbA_C"/>
    <property type="match status" value="1"/>
</dbReference>
<dbReference type="EMBL" id="JAYMRS010000001">
    <property type="protein sequence ID" value="MFB8766293.1"/>
    <property type="molecule type" value="Genomic_DNA"/>
</dbReference>
<evidence type="ECO:0000313" key="7">
    <source>
        <dbReference type="EMBL" id="MFB8766293.1"/>
    </source>
</evidence>
<dbReference type="InterPro" id="IPR013332">
    <property type="entry name" value="KPR_N"/>
</dbReference>
<feature type="domain" description="Ketopantoate reductase N-terminal" evidence="5">
    <location>
        <begin position="3"/>
        <end position="151"/>
    </location>
</feature>
<evidence type="ECO:0000256" key="1">
    <source>
        <dbReference type="ARBA" id="ARBA00007870"/>
    </source>
</evidence>
<gene>
    <name evidence="7" type="ORF">VSQ78_01170</name>
</gene>
<comment type="caution">
    <text evidence="7">The sequence shown here is derived from an EMBL/GenBank/DDBJ whole genome shotgun (WGS) entry which is preliminary data.</text>
</comment>
<dbReference type="PANTHER" id="PTHR21708:SF26">
    <property type="entry name" value="2-DEHYDROPANTOATE 2-REDUCTASE"/>
    <property type="match status" value="1"/>
</dbReference>
<accession>A0ABV5DNY4</accession>
<sequence>MRILVVGAGAVGGYFGARLVQAGRDVDFLVRPPRAELLRERGLNLRTVDGATERIPVRPVTADLLRPEYDLVVLAVKSYGLEGAVADLTPAMSPNTVVVPFLNGMRHLDVLVDRFGLDRVYGGVSMVMTRLGDSGEIIEVGKMGELVYGPVSRTPVLAPEQVHKALHGAAFTARTAEDIRQEMWDKWVFLASLGAATCLMRAPIGRVNRAPGGSEFSAAMFAEAMAVATAAGYPPGERIRALADRIIGDTERETSTSMYWDLTHDNPVEGDHIVGDLVARGRELGVPTPLLSLAHTHLSVYTAGRENPPATAPVTP</sequence>
<dbReference type="Proteomes" id="UP001585053">
    <property type="component" value="Unassembled WGS sequence"/>
</dbReference>
<comment type="function">
    <text evidence="4">Catalyzes the NADPH-dependent reduction of ketopantoate into pantoic acid.</text>
</comment>
<dbReference type="SUPFAM" id="SSF48179">
    <property type="entry name" value="6-phosphogluconate dehydrogenase C-terminal domain-like"/>
    <property type="match status" value="1"/>
</dbReference>
<organism evidence="7 8">
    <name type="scientific">Nocardiopsis alba</name>
    <dbReference type="NCBI Taxonomy" id="53437"/>
    <lineage>
        <taxon>Bacteria</taxon>
        <taxon>Bacillati</taxon>
        <taxon>Actinomycetota</taxon>
        <taxon>Actinomycetes</taxon>
        <taxon>Streptosporangiales</taxon>
        <taxon>Nocardiopsidaceae</taxon>
        <taxon>Nocardiopsis</taxon>
    </lineage>
</organism>
<evidence type="ECO:0000256" key="2">
    <source>
        <dbReference type="ARBA" id="ARBA00022857"/>
    </source>
</evidence>
<comment type="similarity">
    <text evidence="1 4">Belongs to the ketopantoate reductase family.</text>
</comment>
<evidence type="ECO:0000256" key="4">
    <source>
        <dbReference type="RuleBase" id="RU362068"/>
    </source>
</evidence>
<dbReference type="InterPro" id="IPR013752">
    <property type="entry name" value="KPA_reductase"/>
</dbReference>
<keyword evidence="8" id="KW-1185">Reference proteome</keyword>
<feature type="domain" description="Ketopantoate reductase C-terminal" evidence="6">
    <location>
        <begin position="178"/>
        <end position="298"/>
    </location>
</feature>
<dbReference type="InterPro" id="IPR051402">
    <property type="entry name" value="KPR-Related"/>
</dbReference>
<dbReference type="InterPro" id="IPR036291">
    <property type="entry name" value="NAD(P)-bd_dom_sf"/>
</dbReference>
<evidence type="ECO:0000259" key="5">
    <source>
        <dbReference type="Pfam" id="PF02558"/>
    </source>
</evidence>
<protein>
    <recommendedName>
        <fullName evidence="4">2-dehydropantoate 2-reductase</fullName>
        <ecNumber evidence="4">1.1.1.169</ecNumber>
    </recommendedName>
    <alternativeName>
        <fullName evidence="4">Ketopantoate reductase</fullName>
    </alternativeName>
</protein>
<comment type="pathway">
    <text evidence="4">Cofactor biosynthesis; (R)-pantothenate biosynthesis; (R)-pantoate from 3-methyl-2-oxobutanoate: step 2/2.</text>
</comment>
<reference evidence="7 8" key="1">
    <citation type="submission" date="2024-01" db="EMBL/GenBank/DDBJ databases">
        <title>Genome mining of biosynthetic gene clusters to explore secondary metabolites of Streptomyces sp.</title>
        <authorList>
            <person name="Baig A."/>
            <person name="Ajitkumar Shintre N."/>
            <person name="Kumar H."/>
            <person name="Anbarasu A."/>
            <person name="Ramaiah S."/>
        </authorList>
    </citation>
    <scope>NUCLEOTIDE SEQUENCE [LARGE SCALE GENOMIC DNA]</scope>
    <source>
        <strain evidence="7 8">A01</strain>
    </source>
</reference>
<dbReference type="Gene3D" id="3.40.50.720">
    <property type="entry name" value="NAD(P)-binding Rossmann-like Domain"/>
    <property type="match status" value="1"/>
</dbReference>
<keyword evidence="3 4" id="KW-0560">Oxidoreductase</keyword>
<comment type="catalytic activity">
    <reaction evidence="4">
        <text>(R)-pantoate + NADP(+) = 2-dehydropantoate + NADPH + H(+)</text>
        <dbReference type="Rhea" id="RHEA:16233"/>
        <dbReference type="ChEBI" id="CHEBI:11561"/>
        <dbReference type="ChEBI" id="CHEBI:15378"/>
        <dbReference type="ChEBI" id="CHEBI:15980"/>
        <dbReference type="ChEBI" id="CHEBI:57783"/>
        <dbReference type="ChEBI" id="CHEBI:58349"/>
        <dbReference type="EC" id="1.1.1.169"/>
    </reaction>
</comment>
<proteinExistence type="inferred from homology"/>
<name>A0ABV5DNY4_9ACTN</name>
<dbReference type="InterPro" id="IPR003710">
    <property type="entry name" value="ApbA"/>
</dbReference>
<dbReference type="NCBIfam" id="TIGR00745">
    <property type="entry name" value="apbA_panE"/>
    <property type="match status" value="1"/>
</dbReference>
<dbReference type="Gene3D" id="1.10.1040.10">
    <property type="entry name" value="N-(1-d-carboxylethyl)-l-norvaline Dehydrogenase, domain 2"/>
    <property type="match status" value="1"/>
</dbReference>
<dbReference type="SUPFAM" id="SSF51735">
    <property type="entry name" value="NAD(P)-binding Rossmann-fold domains"/>
    <property type="match status" value="1"/>
</dbReference>
<dbReference type="InterPro" id="IPR008927">
    <property type="entry name" value="6-PGluconate_DH-like_C_sf"/>
</dbReference>
<keyword evidence="2 4" id="KW-0521">NADP</keyword>
<evidence type="ECO:0000313" key="8">
    <source>
        <dbReference type="Proteomes" id="UP001585053"/>
    </source>
</evidence>
<evidence type="ECO:0000256" key="3">
    <source>
        <dbReference type="ARBA" id="ARBA00023002"/>
    </source>
</evidence>
<dbReference type="PANTHER" id="PTHR21708">
    <property type="entry name" value="PROBABLE 2-DEHYDROPANTOATE 2-REDUCTASE"/>
    <property type="match status" value="1"/>
</dbReference>
<dbReference type="RefSeq" id="WP_357223595.1">
    <property type="nucleotide sequence ID" value="NZ_JAYMRS010000001.1"/>
</dbReference>
<dbReference type="EC" id="1.1.1.169" evidence="4"/>
<dbReference type="InterPro" id="IPR013328">
    <property type="entry name" value="6PGD_dom2"/>
</dbReference>
<evidence type="ECO:0000259" key="6">
    <source>
        <dbReference type="Pfam" id="PF08546"/>
    </source>
</evidence>